<dbReference type="InterPro" id="IPR036388">
    <property type="entry name" value="WH-like_DNA-bd_sf"/>
</dbReference>
<dbReference type="PANTHER" id="PTHR30419:SF8">
    <property type="entry name" value="NITROGEN ASSIMILATION TRANSCRIPTIONAL ACTIVATOR-RELATED"/>
    <property type="match status" value="1"/>
</dbReference>
<dbReference type="PROSITE" id="PS50931">
    <property type="entry name" value="HTH_LYSR"/>
    <property type="match status" value="1"/>
</dbReference>
<organism evidence="6 7">
    <name type="scientific">Roseomonas marmotae</name>
    <dbReference type="NCBI Taxonomy" id="2768161"/>
    <lineage>
        <taxon>Bacteria</taxon>
        <taxon>Pseudomonadati</taxon>
        <taxon>Pseudomonadota</taxon>
        <taxon>Alphaproteobacteria</taxon>
        <taxon>Acetobacterales</taxon>
        <taxon>Roseomonadaceae</taxon>
        <taxon>Roseomonas</taxon>
    </lineage>
</organism>
<dbReference type="RefSeq" id="WP_207451122.1">
    <property type="nucleotide sequence ID" value="NZ_CP061096.1"/>
</dbReference>
<dbReference type="EMBL" id="JACTNF010000047">
    <property type="protein sequence ID" value="MBO1077176.1"/>
    <property type="molecule type" value="Genomic_DNA"/>
</dbReference>
<proteinExistence type="inferred from homology"/>
<dbReference type="InterPro" id="IPR050950">
    <property type="entry name" value="HTH-type_LysR_regulators"/>
</dbReference>
<evidence type="ECO:0000313" key="6">
    <source>
        <dbReference type="EMBL" id="MBO1077176.1"/>
    </source>
</evidence>
<evidence type="ECO:0000256" key="3">
    <source>
        <dbReference type="ARBA" id="ARBA00023125"/>
    </source>
</evidence>
<protein>
    <submittedName>
        <fullName evidence="6">LysR family transcriptional regulator</fullName>
    </submittedName>
</protein>
<dbReference type="Proteomes" id="UP001518990">
    <property type="component" value="Unassembled WGS sequence"/>
</dbReference>
<dbReference type="Pfam" id="PF00126">
    <property type="entry name" value="HTH_1"/>
    <property type="match status" value="1"/>
</dbReference>
<dbReference type="Gene3D" id="1.10.10.10">
    <property type="entry name" value="Winged helix-like DNA-binding domain superfamily/Winged helix DNA-binding domain"/>
    <property type="match status" value="1"/>
</dbReference>
<dbReference type="Pfam" id="PF03466">
    <property type="entry name" value="LysR_substrate"/>
    <property type="match status" value="1"/>
</dbReference>
<dbReference type="PANTHER" id="PTHR30419">
    <property type="entry name" value="HTH-TYPE TRANSCRIPTIONAL REGULATOR YBHD"/>
    <property type="match status" value="1"/>
</dbReference>
<evidence type="ECO:0000259" key="5">
    <source>
        <dbReference type="PROSITE" id="PS50931"/>
    </source>
</evidence>
<keyword evidence="2" id="KW-0805">Transcription regulation</keyword>
<dbReference type="SUPFAM" id="SSF53850">
    <property type="entry name" value="Periplasmic binding protein-like II"/>
    <property type="match status" value="1"/>
</dbReference>
<accession>A0ABS3KI81</accession>
<feature type="domain" description="HTH lysR-type" evidence="5">
    <location>
        <begin position="5"/>
        <end position="62"/>
    </location>
</feature>
<dbReference type="InterPro" id="IPR005119">
    <property type="entry name" value="LysR_subst-bd"/>
</dbReference>
<name>A0ABS3KI81_9PROT</name>
<dbReference type="CDD" id="cd05466">
    <property type="entry name" value="PBP2_LTTR_substrate"/>
    <property type="match status" value="1"/>
</dbReference>
<reference evidence="6 7" key="1">
    <citation type="submission" date="2020-09" db="EMBL/GenBank/DDBJ databases">
        <title>Roseomonas.</title>
        <authorList>
            <person name="Zhu W."/>
        </authorList>
    </citation>
    <scope>NUCLEOTIDE SEQUENCE [LARGE SCALE GENOMIC DNA]</scope>
    <source>
        <strain evidence="6 7">1311</strain>
    </source>
</reference>
<comment type="caution">
    <text evidence="6">The sequence shown here is derived from an EMBL/GenBank/DDBJ whole genome shotgun (WGS) entry which is preliminary data.</text>
</comment>
<dbReference type="PRINTS" id="PR00039">
    <property type="entry name" value="HTHLYSR"/>
</dbReference>
<dbReference type="Gene3D" id="3.40.190.290">
    <property type="match status" value="1"/>
</dbReference>
<keyword evidence="7" id="KW-1185">Reference proteome</keyword>
<keyword evidence="3" id="KW-0238">DNA-binding</keyword>
<gene>
    <name evidence="6" type="ORF">IAI60_21450</name>
</gene>
<evidence type="ECO:0000256" key="2">
    <source>
        <dbReference type="ARBA" id="ARBA00023015"/>
    </source>
</evidence>
<sequence length="324" mass="34593">MIRAPSLRSLDLFVILMRTRSISETARHIGITQPAASLALKELEAQIGLPLFVRTRQRLVPTPQATALLPQVDRLIGQADVVQQQIVALQEAAAPTLRLACIPSFGSTLLPPILARFRRSWTRVQLKIEVQPLGRVLDLLRQEAIDLAFCYLPGAESSPTDHRQERLLVTPLAGLMASDHPLAAKPILTLEDLSEHTAIIADRNNLPIPAAVSEAVLENGHAKGVLEVNNVYTAIGLARAGIGIALANPLLLSDGTVPGLTARPIKPEFPLALGALRGLPHANTPEVEALIAYAQDAARHASAQLSAQGLFSGAEFSASIMTAS</sequence>
<evidence type="ECO:0000256" key="1">
    <source>
        <dbReference type="ARBA" id="ARBA00009437"/>
    </source>
</evidence>
<comment type="similarity">
    <text evidence="1">Belongs to the LysR transcriptional regulatory family.</text>
</comment>
<dbReference type="InterPro" id="IPR036390">
    <property type="entry name" value="WH_DNA-bd_sf"/>
</dbReference>
<evidence type="ECO:0000313" key="7">
    <source>
        <dbReference type="Proteomes" id="UP001518990"/>
    </source>
</evidence>
<dbReference type="SUPFAM" id="SSF46785">
    <property type="entry name" value="Winged helix' DNA-binding domain"/>
    <property type="match status" value="1"/>
</dbReference>
<evidence type="ECO:0000256" key="4">
    <source>
        <dbReference type="ARBA" id="ARBA00023163"/>
    </source>
</evidence>
<dbReference type="InterPro" id="IPR000847">
    <property type="entry name" value="LysR_HTH_N"/>
</dbReference>
<keyword evidence="4" id="KW-0804">Transcription</keyword>